<dbReference type="EMBL" id="KV425979">
    <property type="protein sequence ID" value="KZV94051.1"/>
    <property type="molecule type" value="Genomic_DNA"/>
</dbReference>
<accession>A0A165IY89</accession>
<keyword evidence="3" id="KW-1185">Reference proteome</keyword>
<dbReference type="Proteomes" id="UP000077266">
    <property type="component" value="Unassembled WGS sequence"/>
</dbReference>
<protein>
    <recommendedName>
        <fullName evidence="4">Translation machinery associated TMA7</fullName>
    </recommendedName>
</protein>
<dbReference type="PANTHER" id="PTHR28632">
    <property type="entry name" value="TRANSLATION MACHINERY-ASSOCIATED PROTEIN 7"/>
    <property type="match status" value="1"/>
</dbReference>
<feature type="compositionally biased region" description="Basic and acidic residues" evidence="1">
    <location>
        <begin position="15"/>
        <end position="35"/>
    </location>
</feature>
<dbReference type="AlphaFoldDB" id="A0A165IY89"/>
<dbReference type="Pfam" id="PF09072">
    <property type="entry name" value="TMA7"/>
    <property type="match status" value="1"/>
</dbReference>
<sequence>MSGRQGGKLKPLKAAKKDKAEETEEEKAFKAKQKEDQKALKDAAAKAAKGACAASVARRCPLTFCYRWAPWRRRRYQEVGQEVDWPVPASRSLAFDGLDALGSCSFWPCMILLGMRTMCPMYDLLIIRKAKTPFIVLHSIRHRTS</sequence>
<evidence type="ECO:0000256" key="1">
    <source>
        <dbReference type="SAM" id="MobiDB-lite"/>
    </source>
</evidence>
<organism evidence="2 3">
    <name type="scientific">Exidia glandulosa HHB12029</name>
    <dbReference type="NCBI Taxonomy" id="1314781"/>
    <lineage>
        <taxon>Eukaryota</taxon>
        <taxon>Fungi</taxon>
        <taxon>Dikarya</taxon>
        <taxon>Basidiomycota</taxon>
        <taxon>Agaricomycotina</taxon>
        <taxon>Agaricomycetes</taxon>
        <taxon>Auriculariales</taxon>
        <taxon>Exidiaceae</taxon>
        <taxon>Exidia</taxon>
    </lineage>
</organism>
<evidence type="ECO:0000313" key="3">
    <source>
        <dbReference type="Proteomes" id="UP000077266"/>
    </source>
</evidence>
<dbReference type="InterPro" id="IPR015157">
    <property type="entry name" value="TMA7"/>
</dbReference>
<dbReference type="InParanoid" id="A0A165IY89"/>
<name>A0A165IY89_EXIGL</name>
<evidence type="ECO:0000313" key="2">
    <source>
        <dbReference type="EMBL" id="KZV94051.1"/>
    </source>
</evidence>
<gene>
    <name evidence="2" type="ORF">EXIGLDRAFT_527588</name>
</gene>
<proteinExistence type="predicted"/>
<reference evidence="2 3" key="1">
    <citation type="journal article" date="2016" name="Mol. Biol. Evol.">
        <title>Comparative Genomics of Early-Diverging Mushroom-Forming Fungi Provides Insights into the Origins of Lignocellulose Decay Capabilities.</title>
        <authorList>
            <person name="Nagy L.G."/>
            <person name="Riley R."/>
            <person name="Tritt A."/>
            <person name="Adam C."/>
            <person name="Daum C."/>
            <person name="Floudas D."/>
            <person name="Sun H."/>
            <person name="Yadav J.S."/>
            <person name="Pangilinan J."/>
            <person name="Larsson K.H."/>
            <person name="Matsuura K."/>
            <person name="Barry K."/>
            <person name="Labutti K."/>
            <person name="Kuo R."/>
            <person name="Ohm R.A."/>
            <person name="Bhattacharya S.S."/>
            <person name="Shirouzu T."/>
            <person name="Yoshinaga Y."/>
            <person name="Martin F.M."/>
            <person name="Grigoriev I.V."/>
            <person name="Hibbett D.S."/>
        </authorList>
    </citation>
    <scope>NUCLEOTIDE SEQUENCE [LARGE SCALE GENOMIC DNA]</scope>
    <source>
        <strain evidence="2 3">HHB12029</strain>
    </source>
</reference>
<evidence type="ECO:0008006" key="4">
    <source>
        <dbReference type="Google" id="ProtNLM"/>
    </source>
</evidence>
<feature type="region of interest" description="Disordered" evidence="1">
    <location>
        <begin position="1"/>
        <end position="35"/>
    </location>
</feature>